<gene>
    <name evidence="1" type="ORF">KOF26_15040</name>
</gene>
<comment type="caution">
    <text evidence="1">The sequence shown here is derived from an EMBL/GenBank/DDBJ whole genome shotgun (WGS) entry which is preliminary data.</text>
</comment>
<protein>
    <recommendedName>
        <fullName evidence="3">DUF1570 domain-containing protein</fullName>
    </recommendedName>
</protein>
<name>A0ABS6BLJ9_9SPHN</name>
<organism evidence="1 2">
    <name type="scientific">Sphingomonas quercus</name>
    <dbReference type="NCBI Taxonomy" id="2842451"/>
    <lineage>
        <taxon>Bacteria</taxon>
        <taxon>Pseudomonadati</taxon>
        <taxon>Pseudomonadota</taxon>
        <taxon>Alphaproteobacteria</taxon>
        <taxon>Sphingomonadales</taxon>
        <taxon>Sphingomonadaceae</taxon>
        <taxon>Sphingomonas</taxon>
    </lineage>
</organism>
<dbReference type="RefSeq" id="WP_216326763.1">
    <property type="nucleotide sequence ID" value="NZ_JAHKRT010000008.1"/>
</dbReference>
<keyword evidence="2" id="KW-1185">Reference proteome</keyword>
<evidence type="ECO:0000313" key="2">
    <source>
        <dbReference type="Proteomes" id="UP000776276"/>
    </source>
</evidence>
<dbReference type="EMBL" id="JAHKRT010000008">
    <property type="protein sequence ID" value="MBU3079173.1"/>
    <property type="molecule type" value="Genomic_DNA"/>
</dbReference>
<proteinExistence type="predicted"/>
<reference evidence="1 2" key="1">
    <citation type="submission" date="2021-06" db="EMBL/GenBank/DDBJ databases">
        <title>Sphingomonas sp. XMGL2, whole genome shotgun sequencing project.</title>
        <authorList>
            <person name="Zhao G."/>
            <person name="Shen L."/>
        </authorList>
    </citation>
    <scope>NUCLEOTIDE SEQUENCE [LARGE SCALE GENOMIC DNA]</scope>
    <source>
        <strain evidence="1 2">XMGL2</strain>
    </source>
</reference>
<accession>A0ABS6BLJ9</accession>
<evidence type="ECO:0000313" key="1">
    <source>
        <dbReference type="EMBL" id="MBU3079173.1"/>
    </source>
</evidence>
<dbReference type="Proteomes" id="UP000776276">
    <property type="component" value="Unassembled WGS sequence"/>
</dbReference>
<sequence>MVAALSGAAPASAAWMEARSDHFLIYSDSSERAIREFATRLERFDKGMRYLHKLPDAPSDKANRLTVFVVSDTDVVRRLCLGAAEKRPGCQNVGGFYQPRATGSVAFTPEMAGRGGQFDMNAQLVLLHEYAHHFMMRNFNAAYPAWYIEGFAEFNSTASFQKDGSIGFGKPAMHRAVGLLRGLQMSMKEIMAADVLALPPGKRESVYGRGWLLTHYLTFSDERAGQLEAYLKAINSGKPNIEAATAAFGDLDRLDRDLDAYLRGARMKYVNLAPDVVPVGAIAVRALTAGEVAVMPVRMRSARGVTAAEAQDVVLDARKRAAPYPDDAGAQNVLAEAEYDAGNDTLAGQAVDRALAAAPEDQHALIYKGLISLRSAAMARKKDPAVWSEARGWFVKANRLEPDAAPPLLYYYQSYVAQGLAPTRNAVTGLERAFEVAPQAMELRILLARQSLNDGDAKTARALLLPLAFDPHGPAAGPATRLIAMIDAGQAVEASRLLGAVGGKPAESDAPR</sequence>
<evidence type="ECO:0008006" key="3">
    <source>
        <dbReference type="Google" id="ProtNLM"/>
    </source>
</evidence>